<feature type="repeat" description="WD" evidence="5">
    <location>
        <begin position="12"/>
        <end position="53"/>
    </location>
</feature>
<dbReference type="PROSITE" id="PS00678">
    <property type="entry name" value="WD_REPEATS_1"/>
    <property type="match status" value="1"/>
</dbReference>
<dbReference type="OrthoDB" id="7668193at2759"/>
<dbReference type="EMBL" id="MCGE01000004">
    <property type="protein sequence ID" value="ORZ22131.1"/>
    <property type="molecule type" value="Genomic_DNA"/>
</dbReference>
<keyword evidence="1 5" id="KW-0853">WD repeat</keyword>
<dbReference type="SMART" id="SM00320">
    <property type="entry name" value="WD40"/>
    <property type="match status" value="5"/>
</dbReference>
<accession>A0A1X2IV82</accession>
<dbReference type="InterPro" id="IPR036322">
    <property type="entry name" value="WD40_repeat_dom_sf"/>
</dbReference>
<dbReference type="PROSITE" id="PS50294">
    <property type="entry name" value="WD_REPEATS_REGION"/>
    <property type="match status" value="1"/>
</dbReference>
<evidence type="ECO:0000313" key="6">
    <source>
        <dbReference type="EMBL" id="ORZ22131.1"/>
    </source>
</evidence>
<keyword evidence="2" id="KW-0677">Repeat</keyword>
<evidence type="ECO:0000313" key="7">
    <source>
        <dbReference type="Proteomes" id="UP000193560"/>
    </source>
</evidence>
<dbReference type="InterPro" id="IPR015943">
    <property type="entry name" value="WD40/YVTN_repeat-like_dom_sf"/>
</dbReference>
<protein>
    <recommendedName>
        <fullName evidence="4">ASTRA-associated protein 1</fullName>
    </recommendedName>
</protein>
<dbReference type="InterPro" id="IPR001680">
    <property type="entry name" value="WD40_rpt"/>
</dbReference>
<sequence length="327" mass="37679">MQRLPPQADYIFRSHQDDVNFVRFFNNDNYLASCDASGVVIVWLFRTRRPLFQWKAHSESCLSVHVYSKDKLVSQGRDNTIHIWQLDFDTQRSPQLIYSLPYYSLNYCQLSLTQIKGDTMICFASQGDKPWVDIFNLTTTSWFIQNIGDQDNEKRRLCMAVQMLDHQEQSPVIRLLAGYENGQVVLWQCDLETKAITLVWQASIHEHPVLCLKGTVKGGYVLSGSIDNQIVKYDLDDGKVIKTTKAKKSGTSSLAIRKDNKIWATGGYDGRIRVYSVKTMNPLAILSYHRDSVYCVDFAVDWMEDDGKAHWLVATSKDHRISLWNIY</sequence>
<dbReference type="AlphaFoldDB" id="A0A1X2IV82"/>
<keyword evidence="7" id="KW-1185">Reference proteome</keyword>
<dbReference type="Pfam" id="PF00400">
    <property type="entry name" value="WD40"/>
    <property type="match status" value="4"/>
</dbReference>
<dbReference type="Gene3D" id="2.130.10.10">
    <property type="entry name" value="YVTN repeat-like/Quinoprotein amine dehydrogenase"/>
    <property type="match status" value="2"/>
</dbReference>
<evidence type="ECO:0000256" key="4">
    <source>
        <dbReference type="ARBA" id="ARBA00040563"/>
    </source>
</evidence>
<feature type="repeat" description="WD" evidence="5">
    <location>
        <begin position="286"/>
        <end position="327"/>
    </location>
</feature>
<evidence type="ECO:0000256" key="2">
    <source>
        <dbReference type="ARBA" id="ARBA00022737"/>
    </source>
</evidence>
<dbReference type="Proteomes" id="UP000193560">
    <property type="component" value="Unassembled WGS sequence"/>
</dbReference>
<organism evidence="6 7">
    <name type="scientific">Absidia repens</name>
    <dbReference type="NCBI Taxonomy" id="90262"/>
    <lineage>
        <taxon>Eukaryota</taxon>
        <taxon>Fungi</taxon>
        <taxon>Fungi incertae sedis</taxon>
        <taxon>Mucoromycota</taxon>
        <taxon>Mucoromycotina</taxon>
        <taxon>Mucoromycetes</taxon>
        <taxon>Mucorales</taxon>
        <taxon>Cunninghamellaceae</taxon>
        <taxon>Absidia</taxon>
    </lineage>
</organism>
<dbReference type="PANTHER" id="PTHR19854">
    <property type="entry name" value="TRANSDUCIN BETA-LIKE 3"/>
    <property type="match status" value="1"/>
</dbReference>
<dbReference type="SUPFAM" id="SSF50978">
    <property type="entry name" value="WD40 repeat-like"/>
    <property type="match status" value="1"/>
</dbReference>
<gene>
    <name evidence="6" type="ORF">BCR42DRAFT_447462</name>
</gene>
<proteinExistence type="inferred from homology"/>
<name>A0A1X2IV82_9FUNG</name>
<reference evidence="6 7" key="1">
    <citation type="submission" date="2016-07" db="EMBL/GenBank/DDBJ databases">
        <title>Pervasive Adenine N6-methylation of Active Genes in Fungi.</title>
        <authorList>
            <consortium name="DOE Joint Genome Institute"/>
            <person name="Mondo S.J."/>
            <person name="Dannebaum R.O."/>
            <person name="Kuo R.C."/>
            <person name="Labutti K."/>
            <person name="Haridas S."/>
            <person name="Kuo A."/>
            <person name="Salamov A."/>
            <person name="Ahrendt S.R."/>
            <person name="Lipzen A."/>
            <person name="Sullivan W."/>
            <person name="Andreopoulos W.B."/>
            <person name="Clum A."/>
            <person name="Lindquist E."/>
            <person name="Daum C."/>
            <person name="Ramamoorthy G.K."/>
            <person name="Gryganskyi A."/>
            <person name="Culley D."/>
            <person name="Magnuson J.K."/>
            <person name="James T.Y."/>
            <person name="O'Malley M.A."/>
            <person name="Stajich J.E."/>
            <person name="Spatafora J.W."/>
            <person name="Visel A."/>
            <person name="Grigoriev I.V."/>
        </authorList>
    </citation>
    <scope>NUCLEOTIDE SEQUENCE [LARGE SCALE GENOMIC DNA]</scope>
    <source>
        <strain evidence="6 7">NRRL 1336</strain>
    </source>
</reference>
<dbReference type="PROSITE" id="PS50082">
    <property type="entry name" value="WD_REPEATS_2"/>
    <property type="match status" value="2"/>
</dbReference>
<comment type="similarity">
    <text evidence="3">Belongs to the WD repeat ASA1 family.</text>
</comment>
<comment type="caution">
    <text evidence="6">The sequence shown here is derived from an EMBL/GenBank/DDBJ whole genome shotgun (WGS) entry which is preliminary data.</text>
</comment>
<dbReference type="InterPro" id="IPR019775">
    <property type="entry name" value="WD40_repeat_CS"/>
</dbReference>
<dbReference type="PANTHER" id="PTHR19854:SF1">
    <property type="entry name" value="GUANINE NUCLEOTIDE-BINDING PROTEIN SUBUNIT BETA-LIKE PROTEIN 1"/>
    <property type="match status" value="1"/>
</dbReference>
<evidence type="ECO:0000256" key="3">
    <source>
        <dbReference type="ARBA" id="ARBA00037931"/>
    </source>
</evidence>
<evidence type="ECO:0000256" key="1">
    <source>
        <dbReference type="ARBA" id="ARBA00022574"/>
    </source>
</evidence>
<evidence type="ECO:0000256" key="5">
    <source>
        <dbReference type="PROSITE-ProRule" id="PRU00221"/>
    </source>
</evidence>
<dbReference type="STRING" id="90262.A0A1X2IV82"/>